<dbReference type="Pfam" id="PF03466">
    <property type="entry name" value="LysR_substrate"/>
    <property type="match status" value="1"/>
</dbReference>
<sequence>MIKIMDLNAVQLLLKVAELRSFTLAAHATGLTQSGLSRAIARLERELGTRLLNRNTRSVSLTPDGTLLRDQCAPLLAGLEDAERALLDRRCEPSGVLRLTAPSAFGRIVLLPLLGELSQRYPQLHIESTLSDRVVDIVEDGFDLAVRTGRIDDQRMIARPLRAARWTCVATPAYLARRGVPQNLDDLTGHDCLAVRNPRDGRLVAWQLLDAGRPRDVEASGRLIVDNGDALLEAARLGLGVAQLMDFAVADDLAAGRLVEVLQPFAGRQREIAIVYPPSRQRSPRITAFTQVLFERWGRA</sequence>
<gene>
    <name evidence="6" type="ORF">SAMN05216588_111114</name>
</gene>
<keyword evidence="2" id="KW-0805">Transcription regulation</keyword>
<dbReference type="GO" id="GO:0006351">
    <property type="term" value="P:DNA-templated transcription"/>
    <property type="evidence" value="ECO:0007669"/>
    <property type="project" value="TreeGrafter"/>
</dbReference>
<dbReference type="Gene3D" id="1.10.10.10">
    <property type="entry name" value="Winged helix-like DNA-binding domain superfamily/Winged helix DNA-binding domain"/>
    <property type="match status" value="1"/>
</dbReference>
<dbReference type="InterPro" id="IPR058163">
    <property type="entry name" value="LysR-type_TF_proteobact-type"/>
</dbReference>
<evidence type="ECO:0000313" key="7">
    <source>
        <dbReference type="Proteomes" id="UP000198606"/>
    </source>
</evidence>
<dbReference type="Proteomes" id="UP000198606">
    <property type="component" value="Unassembled WGS sequence"/>
</dbReference>
<dbReference type="PANTHER" id="PTHR30537">
    <property type="entry name" value="HTH-TYPE TRANSCRIPTIONAL REGULATOR"/>
    <property type="match status" value="1"/>
</dbReference>
<dbReference type="FunFam" id="3.40.190.290:FF:000001">
    <property type="entry name" value="Transcriptional regulator, LysR family"/>
    <property type="match status" value="1"/>
</dbReference>
<dbReference type="InterPro" id="IPR036388">
    <property type="entry name" value="WH-like_DNA-bd_sf"/>
</dbReference>
<evidence type="ECO:0000256" key="1">
    <source>
        <dbReference type="ARBA" id="ARBA00009437"/>
    </source>
</evidence>
<dbReference type="Gene3D" id="3.40.190.290">
    <property type="match status" value="1"/>
</dbReference>
<protein>
    <submittedName>
        <fullName evidence="6">DNA-binding transcriptional regulator, LysR family</fullName>
    </submittedName>
</protein>
<dbReference type="Pfam" id="PF00126">
    <property type="entry name" value="HTH_1"/>
    <property type="match status" value="1"/>
</dbReference>
<evidence type="ECO:0000259" key="5">
    <source>
        <dbReference type="PROSITE" id="PS50931"/>
    </source>
</evidence>
<dbReference type="CDD" id="cd08422">
    <property type="entry name" value="PBP2_CrgA_like"/>
    <property type="match status" value="1"/>
</dbReference>
<keyword evidence="3 6" id="KW-0238">DNA-binding</keyword>
<dbReference type="SUPFAM" id="SSF46785">
    <property type="entry name" value="Winged helix' DNA-binding domain"/>
    <property type="match status" value="1"/>
</dbReference>
<proteinExistence type="inferred from homology"/>
<dbReference type="AlphaFoldDB" id="A0A1G8HV92"/>
<reference evidence="6 7" key="1">
    <citation type="submission" date="2016-10" db="EMBL/GenBank/DDBJ databases">
        <authorList>
            <person name="de Groot N.N."/>
        </authorList>
    </citation>
    <scope>NUCLEOTIDE SEQUENCE [LARGE SCALE GENOMIC DNA]</scope>
    <source>
        <strain evidence="6 7">LMG 18387</strain>
    </source>
</reference>
<dbReference type="PROSITE" id="PS50931">
    <property type="entry name" value="HTH_LYSR"/>
    <property type="match status" value="1"/>
</dbReference>
<dbReference type="PRINTS" id="PR00039">
    <property type="entry name" value="HTHLYSR"/>
</dbReference>
<organism evidence="6 7">
    <name type="scientific">Phytopseudomonas flavescens</name>
    <dbReference type="NCBI Taxonomy" id="29435"/>
    <lineage>
        <taxon>Bacteria</taxon>
        <taxon>Pseudomonadati</taxon>
        <taxon>Pseudomonadota</taxon>
        <taxon>Gammaproteobacteria</taxon>
        <taxon>Pseudomonadales</taxon>
        <taxon>Pseudomonadaceae</taxon>
        <taxon>Phytopseudomonas</taxon>
    </lineage>
</organism>
<dbReference type="GO" id="GO:0043565">
    <property type="term" value="F:sequence-specific DNA binding"/>
    <property type="evidence" value="ECO:0007669"/>
    <property type="project" value="TreeGrafter"/>
</dbReference>
<dbReference type="PANTHER" id="PTHR30537:SF5">
    <property type="entry name" value="HTH-TYPE TRANSCRIPTIONAL ACTIVATOR TTDR-RELATED"/>
    <property type="match status" value="1"/>
</dbReference>
<evidence type="ECO:0000313" key="6">
    <source>
        <dbReference type="EMBL" id="SDI10625.1"/>
    </source>
</evidence>
<feature type="domain" description="HTH lysR-type" evidence="5">
    <location>
        <begin position="5"/>
        <end position="62"/>
    </location>
</feature>
<dbReference type="GO" id="GO:0003700">
    <property type="term" value="F:DNA-binding transcription factor activity"/>
    <property type="evidence" value="ECO:0007669"/>
    <property type="project" value="InterPro"/>
</dbReference>
<evidence type="ECO:0000256" key="3">
    <source>
        <dbReference type="ARBA" id="ARBA00023125"/>
    </source>
</evidence>
<dbReference type="InterPro" id="IPR036390">
    <property type="entry name" value="WH_DNA-bd_sf"/>
</dbReference>
<evidence type="ECO:0000256" key="4">
    <source>
        <dbReference type="ARBA" id="ARBA00023163"/>
    </source>
</evidence>
<dbReference type="SUPFAM" id="SSF53850">
    <property type="entry name" value="Periplasmic binding protein-like II"/>
    <property type="match status" value="1"/>
</dbReference>
<name>A0A1G8HV92_9GAMM</name>
<dbReference type="EMBL" id="FNDG01000011">
    <property type="protein sequence ID" value="SDI10625.1"/>
    <property type="molecule type" value="Genomic_DNA"/>
</dbReference>
<evidence type="ECO:0000256" key="2">
    <source>
        <dbReference type="ARBA" id="ARBA00023015"/>
    </source>
</evidence>
<comment type="similarity">
    <text evidence="1">Belongs to the LysR transcriptional regulatory family.</text>
</comment>
<dbReference type="InterPro" id="IPR000847">
    <property type="entry name" value="LysR_HTH_N"/>
</dbReference>
<dbReference type="InterPro" id="IPR005119">
    <property type="entry name" value="LysR_subst-bd"/>
</dbReference>
<accession>A0A1G8HV92</accession>
<dbReference type="STRING" id="29435.SAMN05216588_111114"/>
<keyword evidence="4" id="KW-0804">Transcription</keyword>
<dbReference type="FunFam" id="1.10.10.10:FF:000001">
    <property type="entry name" value="LysR family transcriptional regulator"/>
    <property type="match status" value="1"/>
</dbReference>